<dbReference type="Proteomes" id="UP000825701">
    <property type="component" value="Chromosome"/>
</dbReference>
<dbReference type="RefSeq" id="WP_261405032.1">
    <property type="nucleotide sequence ID" value="NZ_CP081869.1"/>
</dbReference>
<evidence type="ECO:0000313" key="5">
    <source>
        <dbReference type="EMBL" id="QZO01709.1"/>
    </source>
</evidence>
<dbReference type="PANTHER" id="PTHR46796">
    <property type="entry name" value="HTH-TYPE TRANSCRIPTIONAL ACTIVATOR RHAS-RELATED"/>
    <property type="match status" value="1"/>
</dbReference>
<accession>A0A9E6RBH2</accession>
<dbReference type="GO" id="GO:0043565">
    <property type="term" value="F:sequence-specific DNA binding"/>
    <property type="evidence" value="ECO:0007669"/>
    <property type="project" value="InterPro"/>
</dbReference>
<evidence type="ECO:0000259" key="4">
    <source>
        <dbReference type="PROSITE" id="PS01124"/>
    </source>
</evidence>
<dbReference type="AlphaFoldDB" id="A0A9E6RBH2"/>
<keyword evidence="3" id="KW-0804">Transcription</keyword>
<dbReference type="PROSITE" id="PS01124">
    <property type="entry name" value="HTH_ARAC_FAMILY_2"/>
    <property type="match status" value="1"/>
</dbReference>
<evidence type="ECO:0000313" key="6">
    <source>
        <dbReference type="Proteomes" id="UP000825701"/>
    </source>
</evidence>
<dbReference type="InterPro" id="IPR009057">
    <property type="entry name" value="Homeodomain-like_sf"/>
</dbReference>
<gene>
    <name evidence="5" type="ORF">K6K41_10205</name>
</gene>
<dbReference type="InterPro" id="IPR050204">
    <property type="entry name" value="AraC_XylS_family_regulators"/>
</dbReference>
<name>A0A9E6RBH2_9HYPH</name>
<dbReference type="PANTHER" id="PTHR46796:SF7">
    <property type="entry name" value="ARAC FAMILY TRANSCRIPTIONAL REGULATOR"/>
    <property type="match status" value="1"/>
</dbReference>
<dbReference type="KEGG" id="cmet:K6K41_10205"/>
<dbReference type="InterPro" id="IPR018060">
    <property type="entry name" value="HTH_AraC"/>
</dbReference>
<evidence type="ECO:0000256" key="1">
    <source>
        <dbReference type="ARBA" id="ARBA00023015"/>
    </source>
</evidence>
<keyword evidence="6" id="KW-1185">Reference proteome</keyword>
<keyword evidence="2" id="KW-0238">DNA-binding</keyword>
<dbReference type="InterPro" id="IPR032783">
    <property type="entry name" value="AraC_lig"/>
</dbReference>
<organism evidence="5 6">
    <name type="scientific">Chenggangzhangella methanolivorans</name>
    <dbReference type="NCBI Taxonomy" id="1437009"/>
    <lineage>
        <taxon>Bacteria</taxon>
        <taxon>Pseudomonadati</taxon>
        <taxon>Pseudomonadota</taxon>
        <taxon>Alphaproteobacteria</taxon>
        <taxon>Hyphomicrobiales</taxon>
        <taxon>Methylopilaceae</taxon>
        <taxon>Chenggangzhangella</taxon>
    </lineage>
</organism>
<dbReference type="Gene3D" id="1.10.10.60">
    <property type="entry name" value="Homeodomain-like"/>
    <property type="match status" value="2"/>
</dbReference>
<dbReference type="SMART" id="SM00342">
    <property type="entry name" value="HTH_ARAC"/>
    <property type="match status" value="1"/>
</dbReference>
<dbReference type="SUPFAM" id="SSF46689">
    <property type="entry name" value="Homeodomain-like"/>
    <property type="match status" value="2"/>
</dbReference>
<reference evidence="5" key="1">
    <citation type="submission" date="2021-08" db="EMBL/GenBank/DDBJ databases">
        <authorList>
            <person name="Zhang H."/>
            <person name="Xu M."/>
            <person name="Yu Z."/>
            <person name="Yang L."/>
            <person name="Cai Y."/>
        </authorList>
    </citation>
    <scope>NUCLEOTIDE SEQUENCE</scope>
    <source>
        <strain evidence="5">CHL1</strain>
    </source>
</reference>
<dbReference type="Pfam" id="PF12852">
    <property type="entry name" value="Cupin_6"/>
    <property type="match status" value="1"/>
</dbReference>
<dbReference type="GO" id="GO:0003700">
    <property type="term" value="F:DNA-binding transcription factor activity"/>
    <property type="evidence" value="ECO:0007669"/>
    <property type="project" value="InterPro"/>
</dbReference>
<keyword evidence="1" id="KW-0805">Transcription regulation</keyword>
<proteinExistence type="predicted"/>
<sequence length="297" mass="31937">MADSLENLIVRPEPDTSAAASADLLSSVLSQIRLTGDHVFARALAPGEQLPMSDGEAHVVVVTKGGVRLEGGDQAPSRIDVGDLVLLSHGPGDRTLSAADGSAEIVVCRFWFDPDSLRGMVFALPACIHLSHAEAADWIDGIVHFMMIEADDVQPGSGLMISRLIDLVVIRVLRTWVQLGRASGWLGGLSDARIARCLKMIHAEPMRRWSVATLSEAAGMSRSNFCDRFAALVGRSPLRYQNEWRLGLARRMLAEPDARAGEVGLRIGYASEAAFSRAYKDIFGHSPRNAPKSGGAA</sequence>
<protein>
    <submittedName>
        <fullName evidence="5">AraC family transcriptional regulator</fullName>
    </submittedName>
</protein>
<feature type="domain" description="HTH araC/xylS-type" evidence="4">
    <location>
        <begin position="195"/>
        <end position="293"/>
    </location>
</feature>
<evidence type="ECO:0000256" key="2">
    <source>
        <dbReference type="ARBA" id="ARBA00023125"/>
    </source>
</evidence>
<dbReference type="Pfam" id="PF12833">
    <property type="entry name" value="HTH_18"/>
    <property type="match status" value="1"/>
</dbReference>
<dbReference type="EMBL" id="CP081869">
    <property type="protein sequence ID" value="QZO01709.1"/>
    <property type="molecule type" value="Genomic_DNA"/>
</dbReference>
<evidence type="ECO:0000256" key="3">
    <source>
        <dbReference type="ARBA" id="ARBA00023163"/>
    </source>
</evidence>